<accession>A0A6J5L1Z1</accession>
<gene>
    <name evidence="1" type="ORF">UFOVP75_111</name>
</gene>
<proteinExistence type="predicted"/>
<organism evidence="1">
    <name type="scientific">uncultured Caudovirales phage</name>
    <dbReference type="NCBI Taxonomy" id="2100421"/>
    <lineage>
        <taxon>Viruses</taxon>
        <taxon>Duplodnaviria</taxon>
        <taxon>Heunggongvirae</taxon>
        <taxon>Uroviricota</taxon>
        <taxon>Caudoviricetes</taxon>
        <taxon>Peduoviridae</taxon>
        <taxon>Maltschvirus</taxon>
        <taxon>Maltschvirus maltsch</taxon>
    </lineage>
</organism>
<evidence type="ECO:0000313" key="1">
    <source>
        <dbReference type="EMBL" id="CAB4127267.1"/>
    </source>
</evidence>
<reference evidence="1" key="1">
    <citation type="submission" date="2020-04" db="EMBL/GenBank/DDBJ databases">
        <authorList>
            <person name="Chiriac C."/>
            <person name="Salcher M."/>
            <person name="Ghai R."/>
            <person name="Kavagutti S V."/>
        </authorList>
    </citation>
    <scope>NUCLEOTIDE SEQUENCE</scope>
</reference>
<sequence length="93" mass="10768">MAKRGRKAKDEFADLNSDWRDAAMSDSEAEIQRKLGEAAIDQQNVIDEQNKDDDYQQKKLAYKFANEGYAERKKISKLKIKYIKRVLEGRGKA</sequence>
<name>A0A6J5L1Z1_9CAUD</name>
<dbReference type="EMBL" id="LR796209">
    <property type="protein sequence ID" value="CAB4127267.1"/>
    <property type="molecule type" value="Genomic_DNA"/>
</dbReference>
<protein>
    <submittedName>
        <fullName evidence="1">Uncharacterized protein</fullName>
    </submittedName>
</protein>